<name>A0ABW1E2J8_9ACTN</name>
<organism evidence="1 2">
    <name type="scientific">Streptomyces chlorus</name>
    <dbReference type="NCBI Taxonomy" id="887452"/>
    <lineage>
        <taxon>Bacteria</taxon>
        <taxon>Bacillati</taxon>
        <taxon>Actinomycetota</taxon>
        <taxon>Actinomycetes</taxon>
        <taxon>Kitasatosporales</taxon>
        <taxon>Streptomycetaceae</taxon>
        <taxon>Streptomyces</taxon>
    </lineage>
</organism>
<evidence type="ECO:0000313" key="1">
    <source>
        <dbReference type="EMBL" id="MFC5854466.1"/>
    </source>
</evidence>
<dbReference type="Proteomes" id="UP001596180">
    <property type="component" value="Unassembled WGS sequence"/>
</dbReference>
<accession>A0ABW1E2J8</accession>
<dbReference type="SUPFAM" id="SSF52317">
    <property type="entry name" value="Class I glutamine amidotransferase-like"/>
    <property type="match status" value="1"/>
</dbReference>
<protein>
    <recommendedName>
        <fullName evidence="3">SseB protein N-terminal domain-containing protein</fullName>
    </recommendedName>
</protein>
<proteinExistence type="predicted"/>
<evidence type="ECO:0000313" key="2">
    <source>
        <dbReference type="Proteomes" id="UP001596180"/>
    </source>
</evidence>
<evidence type="ECO:0008006" key="3">
    <source>
        <dbReference type="Google" id="ProtNLM"/>
    </source>
</evidence>
<dbReference type="EMBL" id="JBHSOA010000050">
    <property type="protein sequence ID" value="MFC5854466.1"/>
    <property type="molecule type" value="Genomic_DNA"/>
</dbReference>
<dbReference type="Gene3D" id="3.40.50.880">
    <property type="match status" value="1"/>
</dbReference>
<dbReference type="InterPro" id="IPR029062">
    <property type="entry name" value="Class_I_gatase-like"/>
</dbReference>
<gene>
    <name evidence="1" type="ORF">ACFPZI_22515</name>
</gene>
<sequence length="149" mass="15737">MPDTTTPLAPMTPDAAISAFDYLRAVRAGDVEAAREFAGAEPRMPALFMDVAERIVVPITALPGPDAGEPCEVTFALEVLGRVFVWVDADAGRILTGQLASGKPLAIVCHAPASMPATRIHGESPFKGYRITGFTNEEEEAVGLADKAQ</sequence>
<keyword evidence="2" id="KW-1185">Reference proteome</keyword>
<reference evidence="2" key="1">
    <citation type="journal article" date="2019" name="Int. J. Syst. Evol. Microbiol.">
        <title>The Global Catalogue of Microorganisms (GCM) 10K type strain sequencing project: providing services to taxonomists for standard genome sequencing and annotation.</title>
        <authorList>
            <consortium name="The Broad Institute Genomics Platform"/>
            <consortium name="The Broad Institute Genome Sequencing Center for Infectious Disease"/>
            <person name="Wu L."/>
            <person name="Ma J."/>
        </authorList>
    </citation>
    <scope>NUCLEOTIDE SEQUENCE [LARGE SCALE GENOMIC DNA]</scope>
    <source>
        <strain evidence="2">JCM 10411</strain>
    </source>
</reference>
<dbReference type="RefSeq" id="WP_381365820.1">
    <property type="nucleotide sequence ID" value="NZ_JBHSOA010000050.1"/>
</dbReference>
<comment type="caution">
    <text evidence="1">The sequence shown here is derived from an EMBL/GenBank/DDBJ whole genome shotgun (WGS) entry which is preliminary data.</text>
</comment>